<dbReference type="EMBL" id="VFPN01000001">
    <property type="protein sequence ID" value="TQM66347.1"/>
    <property type="molecule type" value="Genomic_DNA"/>
</dbReference>
<keyword evidence="2" id="KW-1185">Reference proteome</keyword>
<dbReference type="RefSeq" id="WP_141916567.1">
    <property type="nucleotide sequence ID" value="NZ_BAAAYS010000003.1"/>
</dbReference>
<evidence type="ECO:0000313" key="2">
    <source>
        <dbReference type="Proteomes" id="UP000318331"/>
    </source>
</evidence>
<name>A0A543I6Y9_9MICO</name>
<reference evidence="1 2" key="1">
    <citation type="submission" date="2019-06" db="EMBL/GenBank/DDBJ databases">
        <title>Sequencing the genomes of 1000 actinobacteria strains.</title>
        <authorList>
            <person name="Klenk H.-P."/>
        </authorList>
    </citation>
    <scope>NUCLEOTIDE SEQUENCE [LARGE SCALE GENOMIC DNA]</scope>
    <source>
        <strain evidence="1 2">DSM 18031</strain>
    </source>
</reference>
<accession>A0A543I6Y9</accession>
<dbReference type="Proteomes" id="UP000318331">
    <property type="component" value="Unassembled WGS sequence"/>
</dbReference>
<gene>
    <name evidence="1" type="ORF">FB466_1187</name>
</gene>
<evidence type="ECO:0000313" key="1">
    <source>
        <dbReference type="EMBL" id="TQM66347.1"/>
    </source>
</evidence>
<dbReference type="InterPro" id="IPR021295">
    <property type="entry name" value="DUF2867"/>
</dbReference>
<proteinExistence type="predicted"/>
<comment type="caution">
    <text evidence="1">The sequence shown here is derived from an EMBL/GenBank/DDBJ whole genome shotgun (WGS) entry which is preliminary data.</text>
</comment>
<sequence length="156" mass="17547">MSEPRFDSLAFDEIPRPHFADVIVRPLPPGVTLDPAEWADAIFSPEGAPRWVRAAFILREALVPLIGVPRGSPDTFTVARVEGEEAVIVAPDTHLFFCCAVGVDPRRRLVRVTTTVRLHGWRGRLYFAPVKLVHPVVVQSMLRRASRTLHRRARAR</sequence>
<dbReference type="OrthoDB" id="4470938at2"/>
<dbReference type="Pfam" id="PF11066">
    <property type="entry name" value="DUF2867"/>
    <property type="match status" value="1"/>
</dbReference>
<dbReference type="AlphaFoldDB" id="A0A543I6Y9"/>
<organism evidence="1 2">
    <name type="scientific">Klugiella xanthotipulae</name>
    <dbReference type="NCBI Taxonomy" id="244735"/>
    <lineage>
        <taxon>Bacteria</taxon>
        <taxon>Bacillati</taxon>
        <taxon>Actinomycetota</taxon>
        <taxon>Actinomycetes</taxon>
        <taxon>Micrococcales</taxon>
        <taxon>Microbacteriaceae</taxon>
        <taxon>Klugiella</taxon>
    </lineage>
</organism>
<protein>
    <submittedName>
        <fullName evidence="1">Uncharacterized protein DUF2867</fullName>
    </submittedName>
</protein>